<dbReference type="Proteomes" id="UP000192247">
    <property type="component" value="Unassembled WGS sequence"/>
</dbReference>
<feature type="compositionally biased region" description="Polar residues" evidence="1">
    <location>
        <begin position="177"/>
        <end position="186"/>
    </location>
</feature>
<feature type="signal peptide" evidence="2">
    <location>
        <begin position="1"/>
        <end position="20"/>
    </location>
</feature>
<proteinExistence type="predicted"/>
<name>A0A1V9Y062_9ACAR</name>
<evidence type="ECO:0000256" key="1">
    <source>
        <dbReference type="SAM" id="MobiDB-lite"/>
    </source>
</evidence>
<accession>A0A1V9Y062</accession>
<keyword evidence="4" id="KW-1185">Reference proteome</keyword>
<feature type="chain" id="PRO_5012054225" evidence="2">
    <location>
        <begin position="21"/>
        <end position="264"/>
    </location>
</feature>
<dbReference type="AlphaFoldDB" id="A0A1V9Y062"/>
<evidence type="ECO:0000256" key="2">
    <source>
        <dbReference type="SAM" id="SignalP"/>
    </source>
</evidence>
<dbReference type="InParanoid" id="A0A1V9Y062"/>
<reference evidence="3 4" key="1">
    <citation type="journal article" date="2017" name="Gigascience">
        <title>Draft genome of the honey bee ectoparasitic mite, Tropilaelaps mercedesae, is shaped by the parasitic life history.</title>
        <authorList>
            <person name="Dong X."/>
            <person name="Armstrong S.D."/>
            <person name="Xia D."/>
            <person name="Makepeace B.L."/>
            <person name="Darby A.C."/>
            <person name="Kadowaki T."/>
        </authorList>
    </citation>
    <scope>NUCLEOTIDE SEQUENCE [LARGE SCALE GENOMIC DNA]</scope>
    <source>
        <strain evidence="3">Wuxi-XJTLU</strain>
    </source>
</reference>
<sequence>MIGLVVVLLASAALTGAANGKPAHNHPIDLANLEPDPPAALLGPSGPSPSFDDFPRSSFPNPPLHPEALTPLGATPSGLEQTTGPPRLHPPPGEPSLTRPRGDVLVPLGPTGPDTPNHANPLPASGPNERLPSGSLRHPADDFPPLEPGEHRGRNFSSRQFQRGPGDRGASPELLSTRANSPQRSPSWLAQRVLPAGGHNSSLAANTPPYTHLILAIHWTGGVCVSGYINKRPVSVSVCIFTRLSHILLMAAPHDLLARYWHWS</sequence>
<feature type="compositionally biased region" description="Low complexity" evidence="1">
    <location>
        <begin position="39"/>
        <end position="59"/>
    </location>
</feature>
<organism evidence="3 4">
    <name type="scientific">Tropilaelaps mercedesae</name>
    <dbReference type="NCBI Taxonomy" id="418985"/>
    <lineage>
        <taxon>Eukaryota</taxon>
        <taxon>Metazoa</taxon>
        <taxon>Ecdysozoa</taxon>
        <taxon>Arthropoda</taxon>
        <taxon>Chelicerata</taxon>
        <taxon>Arachnida</taxon>
        <taxon>Acari</taxon>
        <taxon>Parasitiformes</taxon>
        <taxon>Mesostigmata</taxon>
        <taxon>Gamasina</taxon>
        <taxon>Dermanyssoidea</taxon>
        <taxon>Laelapidae</taxon>
        <taxon>Tropilaelaps</taxon>
    </lineage>
</organism>
<evidence type="ECO:0000313" key="4">
    <source>
        <dbReference type="Proteomes" id="UP000192247"/>
    </source>
</evidence>
<keyword evidence="2" id="KW-0732">Signal</keyword>
<gene>
    <name evidence="3" type="ORF">BIW11_05963</name>
</gene>
<evidence type="ECO:0000313" key="3">
    <source>
        <dbReference type="EMBL" id="OQR79111.1"/>
    </source>
</evidence>
<dbReference type="EMBL" id="MNPL01001473">
    <property type="protein sequence ID" value="OQR79111.1"/>
    <property type="molecule type" value="Genomic_DNA"/>
</dbReference>
<feature type="region of interest" description="Disordered" evidence="1">
    <location>
        <begin position="27"/>
        <end position="186"/>
    </location>
</feature>
<protein>
    <submittedName>
        <fullName evidence="3">Uncharacterized protein</fullName>
    </submittedName>
</protein>
<comment type="caution">
    <text evidence="3">The sequence shown here is derived from an EMBL/GenBank/DDBJ whole genome shotgun (WGS) entry which is preliminary data.</text>
</comment>